<evidence type="ECO:0000256" key="5">
    <source>
        <dbReference type="ARBA" id="ARBA00022741"/>
    </source>
</evidence>
<organism evidence="11 12">
    <name type="scientific">Ulvibacter litoralis</name>
    <dbReference type="NCBI Taxonomy" id="227084"/>
    <lineage>
        <taxon>Bacteria</taxon>
        <taxon>Pseudomonadati</taxon>
        <taxon>Bacteroidota</taxon>
        <taxon>Flavobacteriia</taxon>
        <taxon>Flavobacteriales</taxon>
        <taxon>Flavobacteriaceae</taxon>
        <taxon>Ulvibacter</taxon>
    </lineage>
</organism>
<keyword evidence="8" id="KW-0406">Ion transport</keyword>
<sequence>MASEKKTTVLEASEVSVGYSSKKKAIAIAEAISFSIAEGELVALVGSNGIGKSTLLRTLAKMQPELKGTVSLKGKNINEYTMLQLATEVSIVLTEAPASQNLTVLELVTLGRQPHTNWMGSLSEEDISIIQNALLVTNTETLAQRKCFELSDGQLQRVYIARALAQDTPLILLDEPTTHLDLYHRASVLKLLKKLTKETKKTILFSTHEIDLAIQLADKILVMTPEIAYFDTPKNLIEAKRFEVLFPEDTIQFDPKTGRFTVKN</sequence>
<dbReference type="Proteomes" id="UP000199321">
    <property type="component" value="Unassembled WGS sequence"/>
</dbReference>
<name>A0A1G7F3T2_9FLAO</name>
<dbReference type="GO" id="GO:0005524">
    <property type="term" value="F:ATP binding"/>
    <property type="evidence" value="ECO:0007669"/>
    <property type="project" value="UniProtKB-KW"/>
</dbReference>
<dbReference type="GO" id="GO:0016887">
    <property type="term" value="F:ATP hydrolysis activity"/>
    <property type="evidence" value="ECO:0007669"/>
    <property type="project" value="InterPro"/>
</dbReference>
<evidence type="ECO:0000256" key="2">
    <source>
        <dbReference type="ARBA" id="ARBA00022448"/>
    </source>
</evidence>
<feature type="domain" description="ABC transporter" evidence="10">
    <location>
        <begin position="10"/>
        <end position="250"/>
    </location>
</feature>
<evidence type="ECO:0000256" key="6">
    <source>
        <dbReference type="ARBA" id="ARBA00022840"/>
    </source>
</evidence>
<gene>
    <name evidence="11" type="ORF">SAMN05421855_102312</name>
</gene>
<evidence type="ECO:0000256" key="1">
    <source>
        <dbReference type="ARBA" id="ARBA00004202"/>
    </source>
</evidence>
<keyword evidence="4" id="KW-0410">Iron transport</keyword>
<dbReference type="Pfam" id="PF00005">
    <property type="entry name" value="ABC_tran"/>
    <property type="match status" value="1"/>
</dbReference>
<keyword evidence="7" id="KW-0408">Iron</keyword>
<dbReference type="PROSITE" id="PS50893">
    <property type="entry name" value="ABC_TRANSPORTER_2"/>
    <property type="match status" value="1"/>
</dbReference>
<dbReference type="RefSeq" id="WP_093142652.1">
    <property type="nucleotide sequence ID" value="NZ_BMWO01000002.1"/>
</dbReference>
<dbReference type="FunFam" id="3.40.50.300:FF:000134">
    <property type="entry name" value="Iron-enterobactin ABC transporter ATP-binding protein"/>
    <property type="match status" value="1"/>
</dbReference>
<evidence type="ECO:0000259" key="10">
    <source>
        <dbReference type="PROSITE" id="PS50893"/>
    </source>
</evidence>
<dbReference type="STRING" id="227084.SAMN05421855_102312"/>
<accession>A0A1G7F3T2</accession>
<keyword evidence="3" id="KW-1003">Cell membrane</keyword>
<keyword evidence="12" id="KW-1185">Reference proteome</keyword>
<keyword evidence="6 11" id="KW-0067">ATP-binding</keyword>
<dbReference type="GO" id="GO:0005886">
    <property type="term" value="C:plasma membrane"/>
    <property type="evidence" value="ECO:0007669"/>
    <property type="project" value="UniProtKB-SubCell"/>
</dbReference>
<keyword evidence="5" id="KW-0547">Nucleotide-binding</keyword>
<dbReference type="InterPro" id="IPR003593">
    <property type="entry name" value="AAA+_ATPase"/>
</dbReference>
<comment type="subcellular location">
    <subcellularLocation>
        <location evidence="1">Cell membrane</location>
        <topology evidence="1">Peripheral membrane protein</topology>
    </subcellularLocation>
</comment>
<reference evidence="11 12" key="1">
    <citation type="submission" date="2016-10" db="EMBL/GenBank/DDBJ databases">
        <authorList>
            <person name="de Groot N.N."/>
        </authorList>
    </citation>
    <scope>NUCLEOTIDE SEQUENCE [LARGE SCALE GENOMIC DNA]</scope>
    <source>
        <strain evidence="11 12">DSM 16195</strain>
    </source>
</reference>
<evidence type="ECO:0000313" key="12">
    <source>
        <dbReference type="Proteomes" id="UP000199321"/>
    </source>
</evidence>
<dbReference type="InterPro" id="IPR027417">
    <property type="entry name" value="P-loop_NTPase"/>
</dbReference>
<dbReference type="GO" id="GO:0006826">
    <property type="term" value="P:iron ion transport"/>
    <property type="evidence" value="ECO:0007669"/>
    <property type="project" value="UniProtKB-KW"/>
</dbReference>
<protein>
    <submittedName>
        <fullName evidence="11">Iron complex transport system ATP-binding protein</fullName>
    </submittedName>
</protein>
<evidence type="ECO:0000256" key="7">
    <source>
        <dbReference type="ARBA" id="ARBA00023004"/>
    </source>
</evidence>
<dbReference type="Gene3D" id="3.40.50.300">
    <property type="entry name" value="P-loop containing nucleotide triphosphate hydrolases"/>
    <property type="match status" value="1"/>
</dbReference>
<dbReference type="InterPro" id="IPR051535">
    <property type="entry name" value="Siderophore_ABC-ATPase"/>
</dbReference>
<evidence type="ECO:0000256" key="4">
    <source>
        <dbReference type="ARBA" id="ARBA00022496"/>
    </source>
</evidence>
<keyword evidence="2" id="KW-0813">Transport</keyword>
<dbReference type="PANTHER" id="PTHR42771:SF2">
    <property type="entry name" value="IRON(3+)-HYDROXAMATE IMPORT ATP-BINDING PROTEIN FHUC"/>
    <property type="match status" value="1"/>
</dbReference>
<evidence type="ECO:0000256" key="9">
    <source>
        <dbReference type="ARBA" id="ARBA00023136"/>
    </source>
</evidence>
<evidence type="ECO:0000256" key="3">
    <source>
        <dbReference type="ARBA" id="ARBA00022475"/>
    </source>
</evidence>
<dbReference type="OrthoDB" id="9787851at2"/>
<proteinExistence type="predicted"/>
<dbReference type="PANTHER" id="PTHR42771">
    <property type="entry name" value="IRON(3+)-HYDROXAMATE IMPORT ATP-BINDING PROTEIN FHUC"/>
    <property type="match status" value="1"/>
</dbReference>
<keyword evidence="9" id="KW-0472">Membrane</keyword>
<evidence type="ECO:0000256" key="8">
    <source>
        <dbReference type="ARBA" id="ARBA00023065"/>
    </source>
</evidence>
<evidence type="ECO:0000313" key="11">
    <source>
        <dbReference type="EMBL" id="SDE70557.1"/>
    </source>
</evidence>
<dbReference type="SMART" id="SM00382">
    <property type="entry name" value="AAA"/>
    <property type="match status" value="1"/>
</dbReference>
<dbReference type="AlphaFoldDB" id="A0A1G7F3T2"/>
<dbReference type="EMBL" id="FNBA01000002">
    <property type="protein sequence ID" value="SDE70557.1"/>
    <property type="molecule type" value="Genomic_DNA"/>
</dbReference>
<dbReference type="InterPro" id="IPR003439">
    <property type="entry name" value="ABC_transporter-like_ATP-bd"/>
</dbReference>
<dbReference type="CDD" id="cd03214">
    <property type="entry name" value="ABC_Iron-Siderophores_B12_Hemin"/>
    <property type="match status" value="1"/>
</dbReference>
<dbReference type="SUPFAM" id="SSF52540">
    <property type="entry name" value="P-loop containing nucleoside triphosphate hydrolases"/>
    <property type="match status" value="1"/>
</dbReference>